<dbReference type="EMBL" id="CP034752">
    <property type="protein sequence ID" value="QBH96895.1"/>
    <property type="molecule type" value="Genomic_DNA"/>
</dbReference>
<feature type="transmembrane region" description="Helical" evidence="1">
    <location>
        <begin position="86"/>
        <end position="106"/>
    </location>
</feature>
<evidence type="ECO:0000256" key="1">
    <source>
        <dbReference type="SAM" id="Phobius"/>
    </source>
</evidence>
<name>A0A411WL83_9GAMM</name>
<proteinExistence type="predicted"/>
<dbReference type="PANTHER" id="PTHR34980:SF2">
    <property type="entry name" value="INNER MEMBRANE PROTEIN YHAH-RELATED"/>
    <property type="match status" value="1"/>
</dbReference>
<dbReference type="Proteomes" id="UP000293154">
    <property type="component" value="Chromosome"/>
</dbReference>
<evidence type="ECO:0000313" key="2">
    <source>
        <dbReference type="EMBL" id="QBH96895.1"/>
    </source>
</evidence>
<dbReference type="OrthoDB" id="9812349at2"/>
<keyword evidence="1" id="KW-0812">Transmembrane</keyword>
<keyword evidence="1" id="KW-0472">Membrane</keyword>
<dbReference type="GO" id="GO:0005886">
    <property type="term" value="C:plasma membrane"/>
    <property type="evidence" value="ECO:0007669"/>
    <property type="project" value="TreeGrafter"/>
</dbReference>
<keyword evidence="3" id="KW-1185">Reference proteome</keyword>
<dbReference type="InterPro" id="IPR008523">
    <property type="entry name" value="DUF805"/>
</dbReference>
<evidence type="ECO:0000313" key="3">
    <source>
        <dbReference type="Proteomes" id="UP000293154"/>
    </source>
</evidence>
<dbReference type="Pfam" id="PF05656">
    <property type="entry name" value="DUF805"/>
    <property type="match status" value="1"/>
</dbReference>
<dbReference type="AlphaFoldDB" id="A0A411WL83"/>
<sequence>MSDIFNAWLNGYRQIFDYKGRARRRDFARFLLLQLVFFFAAASVTSILFGNSGIITETVASVLMMITILTTLSYNVRRLHDCGQSGWWCFGYVILAGVFIVASLMLRPTDGSNQYGPDPRAATH</sequence>
<feature type="transmembrane region" description="Helical" evidence="1">
    <location>
        <begin position="27"/>
        <end position="48"/>
    </location>
</feature>
<protein>
    <submittedName>
        <fullName evidence="2">DUF805 domain-containing protein</fullName>
    </submittedName>
</protein>
<dbReference type="KEGG" id="prag:EKN56_11090"/>
<accession>A0A411WL83</accession>
<dbReference type="RefSeq" id="WP_130591838.1">
    <property type="nucleotide sequence ID" value="NZ_CP034752.1"/>
</dbReference>
<organism evidence="2 3">
    <name type="scientific">Limnobaculum zhutongyuii</name>
    <dbReference type="NCBI Taxonomy" id="2498113"/>
    <lineage>
        <taxon>Bacteria</taxon>
        <taxon>Pseudomonadati</taxon>
        <taxon>Pseudomonadota</taxon>
        <taxon>Gammaproteobacteria</taxon>
        <taxon>Enterobacterales</taxon>
        <taxon>Budviciaceae</taxon>
        <taxon>Limnobaculum</taxon>
    </lineage>
</organism>
<feature type="transmembrane region" description="Helical" evidence="1">
    <location>
        <begin position="54"/>
        <end position="74"/>
    </location>
</feature>
<reference evidence="2 3" key="1">
    <citation type="submission" date="2019-03" db="EMBL/GenBank/DDBJ databases">
        <title>Pragia sp. nov. isolated from the gut tract of Carduelis flavirostris.</title>
        <authorList>
            <person name="Ge Y."/>
        </authorList>
    </citation>
    <scope>NUCLEOTIDE SEQUENCE [LARGE SCALE GENOMIC DNA]</scope>
    <source>
        <strain evidence="2 3">CF-458</strain>
    </source>
</reference>
<dbReference type="PANTHER" id="PTHR34980">
    <property type="entry name" value="INNER MEMBRANE PROTEIN-RELATED-RELATED"/>
    <property type="match status" value="1"/>
</dbReference>
<keyword evidence="1" id="KW-1133">Transmembrane helix</keyword>
<gene>
    <name evidence="2" type="ORF">EKN56_11090</name>
</gene>